<keyword evidence="2" id="KW-1185">Reference proteome</keyword>
<dbReference type="GeneID" id="70192394"/>
<dbReference type="RefSeq" id="XP_046004431.1">
    <property type="nucleotide sequence ID" value="XM_046162848.1"/>
</dbReference>
<organism evidence="1 2">
    <name type="scientific">Microdochium trichocladiopsis</name>
    <dbReference type="NCBI Taxonomy" id="1682393"/>
    <lineage>
        <taxon>Eukaryota</taxon>
        <taxon>Fungi</taxon>
        <taxon>Dikarya</taxon>
        <taxon>Ascomycota</taxon>
        <taxon>Pezizomycotina</taxon>
        <taxon>Sordariomycetes</taxon>
        <taxon>Xylariomycetidae</taxon>
        <taxon>Xylariales</taxon>
        <taxon>Microdochiaceae</taxon>
        <taxon>Microdochium</taxon>
    </lineage>
</organism>
<name>A0A9P8XQD4_9PEZI</name>
<protein>
    <submittedName>
        <fullName evidence="1">Uncharacterized protein</fullName>
    </submittedName>
</protein>
<reference evidence="1" key="1">
    <citation type="journal article" date="2021" name="Nat. Commun.">
        <title>Genetic determinants of endophytism in the Arabidopsis root mycobiome.</title>
        <authorList>
            <person name="Mesny F."/>
            <person name="Miyauchi S."/>
            <person name="Thiergart T."/>
            <person name="Pickel B."/>
            <person name="Atanasova L."/>
            <person name="Karlsson M."/>
            <person name="Huettel B."/>
            <person name="Barry K.W."/>
            <person name="Haridas S."/>
            <person name="Chen C."/>
            <person name="Bauer D."/>
            <person name="Andreopoulos W."/>
            <person name="Pangilinan J."/>
            <person name="LaButti K."/>
            <person name="Riley R."/>
            <person name="Lipzen A."/>
            <person name="Clum A."/>
            <person name="Drula E."/>
            <person name="Henrissat B."/>
            <person name="Kohler A."/>
            <person name="Grigoriev I.V."/>
            <person name="Martin F.M."/>
            <person name="Hacquard S."/>
        </authorList>
    </citation>
    <scope>NUCLEOTIDE SEQUENCE</scope>
    <source>
        <strain evidence="1">MPI-CAGE-CH-0230</strain>
    </source>
</reference>
<dbReference type="Proteomes" id="UP000756346">
    <property type="component" value="Unassembled WGS sequence"/>
</dbReference>
<comment type="caution">
    <text evidence="1">The sequence shown here is derived from an EMBL/GenBank/DDBJ whole genome shotgun (WGS) entry which is preliminary data.</text>
</comment>
<evidence type="ECO:0000313" key="2">
    <source>
        <dbReference type="Proteomes" id="UP000756346"/>
    </source>
</evidence>
<dbReference type="EMBL" id="JAGTJQ010000015">
    <property type="protein sequence ID" value="KAH7012055.1"/>
    <property type="molecule type" value="Genomic_DNA"/>
</dbReference>
<gene>
    <name evidence="1" type="ORF">B0I36DRAFT_436738</name>
</gene>
<proteinExistence type="predicted"/>
<sequence>MATEPDIDEKLPDEPTYAQAWEYLQRHGAIVVESPELGALMKEVDGGKYAHEPRAYKTFLPCLREIKKISPIFSVLPENPQNSKTYGRVAEHYYSVAPQPTSALAFAIVSKESEWVIRFASHKKKALCHPDPTGLFVFHSLNTFGTEGTVSLAEGGVKSVVGMDCLDTWAAFPLARHNRALGIVDPRTLLDCKHAKLACLEFFHEFGLCILILDALHHAIGSNI</sequence>
<accession>A0A9P8XQD4</accession>
<evidence type="ECO:0000313" key="1">
    <source>
        <dbReference type="EMBL" id="KAH7012055.1"/>
    </source>
</evidence>
<dbReference type="AlphaFoldDB" id="A0A9P8XQD4"/>